<dbReference type="CDD" id="cd04852">
    <property type="entry name" value="Peptidases_S8_3"/>
    <property type="match status" value="1"/>
</dbReference>
<dbReference type="GO" id="GO:0006508">
    <property type="term" value="P:proteolysis"/>
    <property type="evidence" value="ECO:0007669"/>
    <property type="project" value="UniProtKB-KW"/>
</dbReference>
<feature type="domain" description="Peptidase S8/S53" evidence="8">
    <location>
        <begin position="202"/>
        <end position="662"/>
    </location>
</feature>
<dbReference type="Proteomes" id="UP000015105">
    <property type="component" value="Chromosome 4D"/>
</dbReference>
<dbReference type="InterPro" id="IPR037045">
    <property type="entry name" value="S8pro/Inhibitor_I9_sf"/>
</dbReference>
<evidence type="ECO:0000313" key="11">
    <source>
        <dbReference type="EnsemblPlants" id="AET4Gv20670900.9"/>
    </source>
</evidence>
<evidence type="ECO:0000256" key="5">
    <source>
        <dbReference type="ARBA" id="ARBA00022825"/>
    </source>
</evidence>
<feature type="domain" description="Subtilisin-like protease fibronectin type-III" evidence="10">
    <location>
        <begin position="738"/>
        <end position="834"/>
    </location>
</feature>
<dbReference type="InterPro" id="IPR041469">
    <property type="entry name" value="Subtilisin-like_FN3"/>
</dbReference>
<dbReference type="InterPro" id="IPR045051">
    <property type="entry name" value="SBT"/>
</dbReference>
<reference evidence="12" key="2">
    <citation type="journal article" date="2017" name="Nat. Plants">
        <title>The Aegilops tauschii genome reveals multiple impacts of transposons.</title>
        <authorList>
            <person name="Zhao G."/>
            <person name="Zou C."/>
            <person name="Li K."/>
            <person name="Wang K."/>
            <person name="Li T."/>
            <person name="Gao L."/>
            <person name="Zhang X."/>
            <person name="Wang H."/>
            <person name="Yang Z."/>
            <person name="Liu X."/>
            <person name="Jiang W."/>
            <person name="Mao L."/>
            <person name="Kong X."/>
            <person name="Jiao Y."/>
            <person name="Jia J."/>
        </authorList>
    </citation>
    <scope>NUCLEOTIDE SEQUENCE [LARGE SCALE GENOMIC DNA]</scope>
    <source>
        <strain evidence="12">cv. AL8/78</strain>
    </source>
</reference>
<evidence type="ECO:0008006" key="13">
    <source>
        <dbReference type="Google" id="ProtNLM"/>
    </source>
</evidence>
<feature type="active site" description="Charge relay system" evidence="6 7">
    <location>
        <position position="211"/>
    </location>
</feature>
<reference evidence="12" key="1">
    <citation type="journal article" date="2014" name="Science">
        <title>Ancient hybridizations among the ancestral genomes of bread wheat.</title>
        <authorList>
            <consortium name="International Wheat Genome Sequencing Consortium,"/>
            <person name="Marcussen T."/>
            <person name="Sandve S.R."/>
            <person name="Heier L."/>
            <person name="Spannagl M."/>
            <person name="Pfeifer M."/>
            <person name="Jakobsen K.S."/>
            <person name="Wulff B.B."/>
            <person name="Steuernagel B."/>
            <person name="Mayer K.F."/>
            <person name="Olsen O.A."/>
        </authorList>
    </citation>
    <scope>NUCLEOTIDE SEQUENCE [LARGE SCALE GENOMIC DNA]</scope>
    <source>
        <strain evidence="12">cv. AL8/78</strain>
    </source>
</reference>
<accession>A0A453ITK0</accession>
<comment type="similarity">
    <text evidence="1 7">Belongs to the peptidase S8 family.</text>
</comment>
<dbReference type="SUPFAM" id="SSF52743">
    <property type="entry name" value="Subtilisin-like"/>
    <property type="match status" value="1"/>
</dbReference>
<dbReference type="PANTHER" id="PTHR10795">
    <property type="entry name" value="PROPROTEIN CONVERTASE SUBTILISIN/KEXIN"/>
    <property type="match status" value="1"/>
</dbReference>
<keyword evidence="5 7" id="KW-0720">Serine protease</keyword>
<feature type="active site" description="Charge relay system" evidence="6 7">
    <location>
        <position position="288"/>
    </location>
</feature>
<dbReference type="PROSITE" id="PS51892">
    <property type="entry name" value="SUBTILASE"/>
    <property type="match status" value="1"/>
</dbReference>
<name>A0A453ITK0_AEGTS</name>
<dbReference type="InterPro" id="IPR010259">
    <property type="entry name" value="S8pro/Inhibitor_I9"/>
</dbReference>
<dbReference type="Gene3D" id="2.60.40.2310">
    <property type="match status" value="1"/>
</dbReference>
<organism evidence="11 12">
    <name type="scientific">Aegilops tauschii subsp. strangulata</name>
    <name type="common">Goatgrass</name>
    <dbReference type="NCBI Taxonomy" id="200361"/>
    <lineage>
        <taxon>Eukaryota</taxon>
        <taxon>Viridiplantae</taxon>
        <taxon>Streptophyta</taxon>
        <taxon>Embryophyta</taxon>
        <taxon>Tracheophyta</taxon>
        <taxon>Spermatophyta</taxon>
        <taxon>Magnoliopsida</taxon>
        <taxon>Liliopsida</taxon>
        <taxon>Poales</taxon>
        <taxon>Poaceae</taxon>
        <taxon>BOP clade</taxon>
        <taxon>Pooideae</taxon>
        <taxon>Triticodae</taxon>
        <taxon>Triticeae</taxon>
        <taxon>Triticinae</taxon>
        <taxon>Aegilops</taxon>
    </lineage>
</organism>
<sequence length="858" mass="92187">MSTGLRFEISIMLPNRRLQELERFPGFSSGEQQLFRAWSESLQLLKIRGVAEHPFPAPCFLTPASGAEWWSGGSPNRVLLLIFFKHFASSHRLKVHIVYLGHNNGLTPSLTTQFHLQLLSRVFAEPEEARQAILYSYSYGFSGFSAVLNSTQATTLSETEEVISVFRSRMLQLHTTRSWDFMGLSLHSQMEQPSSQMHLKYGDDVIVGILDTGVWPESESFRDDPHLGPVPSSWRGTCVGGQQFDPATACNRKLIGARYYLAGFEAETGLLNTSGGAEYRSARDRVGHGTHTASTAVGAVSPNASYFGGLGRGAARGGAPRARLAVYKVCWFKDLTGRCNDADILAAFDDALHDGVHVISASLGSPPPLSPLFATSTEVGSFHAMQLGVSTVFSAGNDGPDAAMVQNVSPWGVTVAASTIDRRFPTVIALGNNASFVGEGFIVKDMKTPLVESTSVFADGTCSLDQLVNRTAASGKIVLCFSTMGMVSGEGAALAVYAGGGSGVIFADSSSRRSNQDNFLPTVHVNLRQGTHILNYIQSRSRQRPTVHVSASRTVVGSTPAPAIAYFSSRGPSSISPNILKPDVTAPGVNILAAWPPKSSPTMLPLDKRSTEWNFDTGTSMSCPHVTGIVAILRSVHPTWSPAAVKSALMTTAYVHDDTSDAMLAGGTQKAADAFDTGAGHVDPLPALDPGLVYDADARDHVRFLCGLGYTEAQVRQMVLPSPALDTSCAGGAIGDADLNYPAIVLPELRVVVTVKRTVTNVGLQRETVYHATVISPQGTHVEVWPPALAFSPRCARAEYYVTVTPAKLSRGRYDFGEIVWSDGYHRVRTPLVVRVTNLPDAGVGAQPTNQHRDTTEY</sequence>
<dbReference type="PROSITE" id="PS00138">
    <property type="entry name" value="SUBTILASE_SER"/>
    <property type="match status" value="1"/>
</dbReference>
<dbReference type="RefSeq" id="XP_040243372.1">
    <property type="nucleotide sequence ID" value="XM_040387438.3"/>
</dbReference>
<evidence type="ECO:0000259" key="10">
    <source>
        <dbReference type="Pfam" id="PF17766"/>
    </source>
</evidence>
<dbReference type="InterPro" id="IPR015500">
    <property type="entry name" value="Peptidase_S8_subtilisin-rel"/>
</dbReference>
<keyword evidence="3" id="KW-0732">Signal</keyword>
<dbReference type="InterPro" id="IPR023828">
    <property type="entry name" value="Peptidase_S8_Ser-AS"/>
</dbReference>
<dbReference type="STRING" id="200361.A0A453ITK0"/>
<feature type="domain" description="Inhibitor I9" evidence="9">
    <location>
        <begin position="95"/>
        <end position="174"/>
    </location>
</feature>
<dbReference type="RefSeq" id="XP_073352995.1">
    <property type="nucleotide sequence ID" value="XM_073496894.1"/>
</dbReference>
<reference evidence="11" key="5">
    <citation type="journal article" date="2021" name="G3 (Bethesda)">
        <title>Aegilops tauschii genome assembly Aet v5.0 features greater sequence contiguity and improved annotation.</title>
        <authorList>
            <person name="Wang L."/>
            <person name="Zhu T."/>
            <person name="Rodriguez J.C."/>
            <person name="Deal K.R."/>
            <person name="Dubcovsky J."/>
            <person name="McGuire P.E."/>
            <person name="Lux T."/>
            <person name="Spannagl M."/>
            <person name="Mayer K.F.X."/>
            <person name="Baldrich P."/>
            <person name="Meyers B.C."/>
            <person name="Huo N."/>
            <person name="Gu Y.Q."/>
            <person name="Zhou H."/>
            <person name="Devos K.M."/>
            <person name="Bennetzen J.L."/>
            <person name="Unver T."/>
            <person name="Budak H."/>
            <person name="Gulick P.J."/>
            <person name="Galiba G."/>
            <person name="Kalapos B."/>
            <person name="Nelson D.R."/>
            <person name="Li P."/>
            <person name="You F.M."/>
            <person name="Luo M.C."/>
            <person name="Dvorak J."/>
        </authorList>
    </citation>
    <scope>NUCLEOTIDE SEQUENCE [LARGE SCALE GENOMIC DNA]</scope>
    <source>
        <strain evidence="11">cv. AL8/78</strain>
    </source>
</reference>
<dbReference type="PRINTS" id="PR00723">
    <property type="entry name" value="SUBTILISIN"/>
</dbReference>
<dbReference type="GO" id="GO:0004252">
    <property type="term" value="F:serine-type endopeptidase activity"/>
    <property type="evidence" value="ECO:0007669"/>
    <property type="project" value="UniProtKB-UniRule"/>
</dbReference>
<dbReference type="Gene3D" id="3.40.50.200">
    <property type="entry name" value="Peptidase S8/S53 domain"/>
    <property type="match status" value="1"/>
</dbReference>
<feature type="active site" description="Charge relay system" evidence="6 7">
    <location>
        <position position="620"/>
    </location>
</feature>
<keyword evidence="12" id="KW-1185">Reference proteome</keyword>
<evidence type="ECO:0000256" key="4">
    <source>
        <dbReference type="ARBA" id="ARBA00022801"/>
    </source>
</evidence>
<dbReference type="CDD" id="cd02120">
    <property type="entry name" value="PA_subtilisin_like"/>
    <property type="match status" value="1"/>
</dbReference>
<evidence type="ECO:0000256" key="3">
    <source>
        <dbReference type="ARBA" id="ARBA00022729"/>
    </source>
</evidence>
<dbReference type="FunFam" id="3.40.50.200:FF:000006">
    <property type="entry name" value="Subtilisin-like protease SBT1.5"/>
    <property type="match status" value="1"/>
</dbReference>
<dbReference type="Gene3D" id="3.30.70.80">
    <property type="entry name" value="Peptidase S8 propeptide/proteinase inhibitor I9"/>
    <property type="match status" value="1"/>
</dbReference>
<dbReference type="AlphaFoldDB" id="A0A453ITK0"/>
<evidence type="ECO:0000313" key="12">
    <source>
        <dbReference type="Proteomes" id="UP000015105"/>
    </source>
</evidence>
<evidence type="ECO:0000256" key="2">
    <source>
        <dbReference type="ARBA" id="ARBA00022670"/>
    </source>
</evidence>
<evidence type="ECO:0000256" key="6">
    <source>
        <dbReference type="PIRSR" id="PIRSR615500-1"/>
    </source>
</evidence>
<dbReference type="Gene3D" id="3.50.30.30">
    <property type="match status" value="1"/>
</dbReference>
<dbReference type="Gramene" id="AET4Gv20670900.9">
    <property type="protein sequence ID" value="AET4Gv20670900.9"/>
    <property type="gene ID" value="AET4Gv20670900"/>
</dbReference>
<protein>
    <recommendedName>
        <fullName evidence="13">Subtilisin-like protease</fullName>
    </recommendedName>
</protein>
<dbReference type="FunFam" id="3.30.70.80:FF:000002">
    <property type="entry name" value="Subtilisin-like protease SBT5.3"/>
    <property type="match status" value="1"/>
</dbReference>
<dbReference type="InterPro" id="IPR036852">
    <property type="entry name" value="Peptidase_S8/S53_dom_sf"/>
</dbReference>
<evidence type="ECO:0000256" key="1">
    <source>
        <dbReference type="ARBA" id="ARBA00011073"/>
    </source>
</evidence>
<reference evidence="11" key="4">
    <citation type="submission" date="2019-03" db="UniProtKB">
        <authorList>
            <consortium name="EnsemblPlants"/>
        </authorList>
    </citation>
    <scope>IDENTIFICATION</scope>
</reference>
<reference evidence="11" key="3">
    <citation type="journal article" date="2017" name="Nature">
        <title>Genome sequence of the progenitor of the wheat D genome Aegilops tauschii.</title>
        <authorList>
            <person name="Luo M.C."/>
            <person name="Gu Y.Q."/>
            <person name="Puiu D."/>
            <person name="Wang H."/>
            <person name="Twardziok S.O."/>
            <person name="Deal K.R."/>
            <person name="Huo N."/>
            <person name="Zhu T."/>
            <person name="Wang L."/>
            <person name="Wang Y."/>
            <person name="McGuire P.E."/>
            <person name="Liu S."/>
            <person name="Long H."/>
            <person name="Ramasamy R.K."/>
            <person name="Rodriguez J.C."/>
            <person name="Van S.L."/>
            <person name="Yuan L."/>
            <person name="Wang Z."/>
            <person name="Xia Z."/>
            <person name="Xiao L."/>
            <person name="Anderson O.D."/>
            <person name="Ouyang S."/>
            <person name="Liang Y."/>
            <person name="Zimin A.V."/>
            <person name="Pertea G."/>
            <person name="Qi P."/>
            <person name="Bennetzen J.L."/>
            <person name="Dai X."/>
            <person name="Dawson M.W."/>
            <person name="Muller H.G."/>
            <person name="Kugler K."/>
            <person name="Rivarola-Duarte L."/>
            <person name="Spannagl M."/>
            <person name="Mayer K.F.X."/>
            <person name="Lu F.H."/>
            <person name="Bevan M.W."/>
            <person name="Leroy P."/>
            <person name="Li P."/>
            <person name="You F.M."/>
            <person name="Sun Q."/>
            <person name="Liu Z."/>
            <person name="Lyons E."/>
            <person name="Wicker T."/>
            <person name="Salzberg S.L."/>
            <person name="Devos K.M."/>
            <person name="Dvorak J."/>
        </authorList>
    </citation>
    <scope>NUCLEOTIDE SEQUENCE [LARGE SCALE GENOMIC DNA]</scope>
    <source>
        <strain evidence="11">cv. AL8/78</strain>
    </source>
</reference>
<evidence type="ECO:0000259" key="8">
    <source>
        <dbReference type="Pfam" id="PF00082"/>
    </source>
</evidence>
<dbReference type="InterPro" id="IPR000209">
    <property type="entry name" value="Peptidase_S8/S53_dom"/>
</dbReference>
<evidence type="ECO:0000259" key="9">
    <source>
        <dbReference type="Pfam" id="PF05922"/>
    </source>
</evidence>
<evidence type="ECO:0000256" key="7">
    <source>
        <dbReference type="PROSITE-ProRule" id="PRU01240"/>
    </source>
</evidence>
<dbReference type="Pfam" id="PF17766">
    <property type="entry name" value="fn3_6"/>
    <property type="match status" value="1"/>
</dbReference>
<dbReference type="Pfam" id="PF05922">
    <property type="entry name" value="Inhibitor_I9"/>
    <property type="match status" value="1"/>
</dbReference>
<dbReference type="GeneID" id="109758158"/>
<dbReference type="EnsemblPlants" id="AET4Gv20670900.9">
    <property type="protein sequence ID" value="AET4Gv20670900.9"/>
    <property type="gene ID" value="AET4Gv20670900"/>
</dbReference>
<keyword evidence="2 7" id="KW-0645">Protease</keyword>
<keyword evidence="4 7" id="KW-0378">Hydrolase</keyword>
<dbReference type="InterPro" id="IPR034197">
    <property type="entry name" value="Peptidases_S8_3"/>
</dbReference>
<dbReference type="Pfam" id="PF00082">
    <property type="entry name" value="Peptidase_S8"/>
    <property type="match status" value="1"/>
</dbReference>
<proteinExistence type="inferred from homology"/>